<gene>
    <name evidence="2" type="ORF">LCGC14_2246270</name>
</gene>
<dbReference type="PANTHER" id="PTHR33293:SF1">
    <property type="entry name" value="INSERTION ELEMENT IS1 1 PROTEIN INSB-RELATED"/>
    <property type="match status" value="1"/>
</dbReference>
<feature type="domain" description="ISXO2-like transposase" evidence="1">
    <location>
        <begin position="190"/>
        <end position="355"/>
    </location>
</feature>
<evidence type="ECO:0000259" key="1">
    <source>
        <dbReference type="SMART" id="SM01126"/>
    </source>
</evidence>
<evidence type="ECO:0000313" key="2">
    <source>
        <dbReference type="EMBL" id="KKL56352.1"/>
    </source>
</evidence>
<dbReference type="PROSITE" id="PS51257">
    <property type="entry name" value="PROKAR_LIPOPROTEIN"/>
    <property type="match status" value="1"/>
</dbReference>
<dbReference type="AlphaFoldDB" id="A0A0F9FZ11"/>
<protein>
    <recommendedName>
        <fullName evidence="1">ISXO2-like transposase domain-containing protein</fullName>
    </recommendedName>
</protein>
<reference evidence="2" key="1">
    <citation type="journal article" date="2015" name="Nature">
        <title>Complex archaea that bridge the gap between prokaryotes and eukaryotes.</title>
        <authorList>
            <person name="Spang A."/>
            <person name="Saw J.H."/>
            <person name="Jorgensen S.L."/>
            <person name="Zaremba-Niedzwiedzka K."/>
            <person name="Martijn J."/>
            <person name="Lind A.E."/>
            <person name="van Eijk R."/>
            <person name="Schleper C."/>
            <person name="Guy L."/>
            <person name="Ettema T.J."/>
        </authorList>
    </citation>
    <scope>NUCLEOTIDE SEQUENCE</scope>
</reference>
<dbReference type="NCBIfam" id="NF033547">
    <property type="entry name" value="transpos_IS1595"/>
    <property type="match status" value="1"/>
</dbReference>
<dbReference type="SMART" id="SM01126">
    <property type="entry name" value="DDE_Tnp_IS1595"/>
    <property type="match status" value="1"/>
</dbReference>
<dbReference type="EMBL" id="LAZR01030524">
    <property type="protein sequence ID" value="KKL56352.1"/>
    <property type="molecule type" value="Genomic_DNA"/>
</dbReference>
<proteinExistence type="predicted"/>
<organism evidence="2">
    <name type="scientific">marine sediment metagenome</name>
    <dbReference type="NCBI Taxonomy" id="412755"/>
    <lineage>
        <taxon>unclassified sequences</taxon>
        <taxon>metagenomes</taxon>
        <taxon>ecological metagenomes</taxon>
    </lineage>
</organism>
<accession>A0A0F9FZ11</accession>
<dbReference type="InterPro" id="IPR024445">
    <property type="entry name" value="Tnp_ISXO2-like"/>
</dbReference>
<name>A0A0F9FZ11_9ZZZZ</name>
<dbReference type="Pfam" id="PF12762">
    <property type="entry name" value="DDE_Tnp_IS1595"/>
    <property type="match status" value="1"/>
</dbReference>
<comment type="caution">
    <text evidence="2">The sequence shown here is derived from an EMBL/GenBank/DDBJ whole genome shotgun (WGS) entry which is preliminary data.</text>
</comment>
<sequence length="388" mass="45031">MVLKTSRNVFICTSALFAATLVVFIVISSCKWLSSKYNSNYLYICQMKSSQEIKELFAQLPISSQMQLLDELLQEQELQGKILTDAQEEISENREKKPCPHCTSKNVYKRGKQKGVQMYQCNDCERWYSETSGTPLYDIKLKSKWQSYLRCMEKGMPIKKIAKEIGISIQTSFDWRHKILSSLNQFVPEQLSSEVECDELELALNNKGSRNLDREPRKRGNDFRRNVGKEEVTVVQVVTAVERKGEKYLKAVVSKRLSNEEIAKALDGKLADNTILITDKHPSYKAFAKDNPAIKHKALLAKDHVDRNDKSIHLQKVNNVHAQVRQFLRPFNGVSSKYLQNYLNWYAYADKIRESKTTLKQWFLIMLLSDQAYHFYEMFKQNAVILRT</sequence>
<dbReference type="InterPro" id="IPR051354">
    <property type="entry name" value="Transposase_27_IS1"/>
</dbReference>
<dbReference type="PANTHER" id="PTHR33293">
    <property type="entry name" value="INSERTION ELEMENT IS1 1 PROTEIN INSB-RELATED"/>
    <property type="match status" value="1"/>
</dbReference>